<proteinExistence type="predicted"/>
<dbReference type="eggNOG" id="COG1452">
    <property type="taxonomic scope" value="Bacteria"/>
</dbReference>
<protein>
    <submittedName>
        <fullName evidence="1">Organic solvent tolerance protein OstA-like protein</fullName>
    </submittedName>
</protein>
<organism evidence="1 2">
    <name type="scientific">Pirellula staleyi (strain ATCC 27377 / DSM 6068 / ICPB 4128)</name>
    <name type="common">Pirella staleyi</name>
    <dbReference type="NCBI Taxonomy" id="530564"/>
    <lineage>
        <taxon>Bacteria</taxon>
        <taxon>Pseudomonadati</taxon>
        <taxon>Planctomycetota</taxon>
        <taxon>Planctomycetia</taxon>
        <taxon>Pirellulales</taxon>
        <taxon>Pirellulaceae</taxon>
        <taxon>Pirellula</taxon>
    </lineage>
</organism>
<dbReference type="GO" id="GO:0009279">
    <property type="term" value="C:cell outer membrane"/>
    <property type="evidence" value="ECO:0007669"/>
    <property type="project" value="TreeGrafter"/>
</dbReference>
<gene>
    <name evidence="1" type="ordered locus">Psta_0111</name>
</gene>
<dbReference type="GO" id="GO:1990351">
    <property type="term" value="C:transporter complex"/>
    <property type="evidence" value="ECO:0007669"/>
    <property type="project" value="TreeGrafter"/>
</dbReference>
<dbReference type="PANTHER" id="PTHR30189:SF1">
    <property type="entry name" value="LPS-ASSEMBLY PROTEIN LPTD"/>
    <property type="match status" value="1"/>
</dbReference>
<dbReference type="InterPro" id="IPR050218">
    <property type="entry name" value="LptD"/>
</dbReference>
<dbReference type="HOGENOM" id="CLU_006026_0_0_0"/>
<evidence type="ECO:0000313" key="2">
    <source>
        <dbReference type="Proteomes" id="UP000001887"/>
    </source>
</evidence>
<dbReference type="STRING" id="530564.Psta_0111"/>
<dbReference type="PANTHER" id="PTHR30189">
    <property type="entry name" value="LPS-ASSEMBLY PROTEIN"/>
    <property type="match status" value="1"/>
</dbReference>
<dbReference type="AlphaFoldDB" id="D2R0D9"/>
<dbReference type="KEGG" id="psl:Psta_0111"/>
<name>D2R0D9_PIRSD</name>
<dbReference type="EMBL" id="CP001848">
    <property type="protein sequence ID" value="ADB14807.1"/>
    <property type="molecule type" value="Genomic_DNA"/>
</dbReference>
<keyword evidence="2" id="KW-1185">Reference proteome</keyword>
<evidence type="ECO:0000313" key="1">
    <source>
        <dbReference type="EMBL" id="ADB14807.1"/>
    </source>
</evidence>
<reference evidence="1 2" key="1">
    <citation type="journal article" date="2009" name="Stand. Genomic Sci.">
        <title>Complete genome sequence of Pirellula staleyi type strain (ATCC 27377).</title>
        <authorList>
            <person name="Clum A."/>
            <person name="Tindall B.J."/>
            <person name="Sikorski J."/>
            <person name="Ivanova N."/>
            <person name="Mavrommatis K."/>
            <person name="Lucas S."/>
            <person name="Glavina del Rio T."/>
            <person name="Nolan M."/>
            <person name="Chen F."/>
            <person name="Tice H."/>
            <person name="Pitluck S."/>
            <person name="Cheng J.F."/>
            <person name="Chertkov O."/>
            <person name="Brettin T."/>
            <person name="Han C."/>
            <person name="Detter J.C."/>
            <person name="Kuske C."/>
            <person name="Bruce D."/>
            <person name="Goodwin L."/>
            <person name="Ovchinikova G."/>
            <person name="Pati A."/>
            <person name="Mikhailova N."/>
            <person name="Chen A."/>
            <person name="Palaniappan K."/>
            <person name="Land M."/>
            <person name="Hauser L."/>
            <person name="Chang Y.J."/>
            <person name="Jeffries C.D."/>
            <person name="Chain P."/>
            <person name="Rohde M."/>
            <person name="Goker M."/>
            <person name="Bristow J."/>
            <person name="Eisen J.A."/>
            <person name="Markowitz V."/>
            <person name="Hugenholtz P."/>
            <person name="Kyrpides N.C."/>
            <person name="Klenk H.P."/>
            <person name="Lapidus A."/>
        </authorList>
    </citation>
    <scope>NUCLEOTIDE SEQUENCE [LARGE SCALE GENOMIC DNA]</scope>
    <source>
        <strain evidence="2">ATCC 27377 / DSM 6068 / ICPB 4128</strain>
    </source>
</reference>
<dbReference type="Proteomes" id="UP000001887">
    <property type="component" value="Chromosome"/>
</dbReference>
<sequence length="1091" mass="121784">MVAASDLQHVSARGKDASTLITSCRSKNQSAGSKPLPIARAPREPALVARPENFAATSSRHSSGPLVRPFAPRSLSQSLHHFLAAVVFVLTLLCAAPAVAEIELPVGDAQFPIAISATTATHWTQGKYEVWLLKGAAKLTQGDASAQGDEAVLWIDRAEIYSGQPSRVIGYFEGNVQVEFGHRGNPHAVTHEAKQTLVDRIWIGRFQTTAGIQMSLPVAPPQEPTVKPEIFSRGLELRQQEAQGTVVQAQYRTEEIAPPSPEQSNPRDLMATGGRRVQIRPRSSTRWNARSFNDPERNERVTIATSGVEIQIYGIDQLGNVTISTDRLVVWSPQLNMNQQGGSANTNDGPMEFYLEGNITFRQGDRVIYADRMYYNVRQEYGVVLGAEMLTPVEEYQGLLRLKAEVLQQIDRQRFEAYGAALTSSRLGVPRYWFQAQNVNVTDVQTPAIDPFTGQPMVDPQTGEAQIDHQLLAESRDNYIYLAGVPVFYWPVLATDLTKPTYYVDRVRIKSDRVFGQQFLVDLDMYQLLGIRQPPEGTRWSLSNDFLSERGLALGTNFKYEGDTLLGFPGPYRGFIDAWGLHDSGLDILGADRFDIVPEADLRGRVLANHRHILPDGYQFSAEVGLISDRNFLEQYYELEWDTLKDQTTGVELKKLTDNRSWSLTTDVRPNDFFTQTEWLPRFDHFWIGESLLFDKLTWHAHSQIGYGRLETSSTPVAPADFASYSPLAWEAEREGVRGVSRQEIDMPIDVGPVKIVPYLLGEVAYWGEDLTGEDLLRGYAQTGVRASLPVWKADPTIQSELLNLNGLSHKIVYEAEFLYADASQDIDELPLYDALDDDATEHFRRRMAVNTFGQAQGTFVPTEFDERYYALRSNLQGSVTSPSTEIADDQLQVRLGIKQRWQTKRGLAGQERIVDWIVLDVDAVFFPEAERDNFGEELGMLDYDFRWHIGDRLTILSDGYADVFSQGLKQVTLGGVLSRPEYGSAYFGIRSTEGPISSNVVASSLSYRMSEKWILTGGAYFDLSDTGNIGQNFGVTRIGESFLIRLGFTFDASRDNVGLQFAIEPRFLPSSRLGQVGGTQIPPAGAMGIE</sequence>
<accession>D2R0D9</accession>